<evidence type="ECO:0000313" key="8">
    <source>
        <dbReference type="Proteomes" id="UP001164693"/>
    </source>
</evidence>
<evidence type="ECO:0000256" key="1">
    <source>
        <dbReference type="ARBA" id="ARBA00004141"/>
    </source>
</evidence>
<comment type="subcellular location">
    <subcellularLocation>
        <location evidence="1">Membrane</location>
        <topology evidence="1">Multi-pass membrane protein</topology>
    </subcellularLocation>
</comment>
<name>A0ABY7JZ94_9ACTN</name>
<feature type="transmembrane region" description="Helical" evidence="5">
    <location>
        <begin position="181"/>
        <end position="206"/>
    </location>
</feature>
<dbReference type="Pfam" id="PF12698">
    <property type="entry name" value="ABC2_membrane_3"/>
    <property type="match status" value="1"/>
</dbReference>
<dbReference type="RefSeq" id="WP_269444431.1">
    <property type="nucleotide sequence ID" value="NZ_CP097463.1"/>
</dbReference>
<evidence type="ECO:0000256" key="2">
    <source>
        <dbReference type="ARBA" id="ARBA00022692"/>
    </source>
</evidence>
<dbReference type="InterPro" id="IPR013525">
    <property type="entry name" value="ABC2_TM"/>
</dbReference>
<keyword evidence="8" id="KW-1185">Reference proteome</keyword>
<keyword evidence="4 5" id="KW-0472">Membrane</keyword>
<feature type="domain" description="ABC-2 type transporter transmembrane" evidence="6">
    <location>
        <begin position="22"/>
        <end position="378"/>
    </location>
</feature>
<organism evidence="7 8">
    <name type="scientific">Jatrophihabitans cynanchi</name>
    <dbReference type="NCBI Taxonomy" id="2944128"/>
    <lineage>
        <taxon>Bacteria</taxon>
        <taxon>Bacillati</taxon>
        <taxon>Actinomycetota</taxon>
        <taxon>Actinomycetes</taxon>
        <taxon>Jatrophihabitantales</taxon>
        <taxon>Jatrophihabitantaceae</taxon>
        <taxon>Jatrophihabitans</taxon>
    </lineage>
</organism>
<accession>A0ABY7JZ94</accession>
<evidence type="ECO:0000256" key="4">
    <source>
        <dbReference type="ARBA" id="ARBA00023136"/>
    </source>
</evidence>
<keyword evidence="2 5" id="KW-0812">Transmembrane</keyword>
<sequence>MIERRSVLLVADRELRQQLASKAMWLSLAIGVVAICLLVVLPKTLAGGPPTYRVAVTGQPDPAVRASIAAAAATAGARVEVFAVPDRAAAETSLRSGDGDRHADIAVLQQGAGAVLVDRAFAAGSTQRKPRVVAAIAHDLAVLNAVRQSGLTAEQATAAVNPAPLAVDHLRPAPGSDAGRLTAFAGSALFFLLVMRHGFALLTGVAQEKSTRVVELLLSTIRPVDLLAGKVLAAVGLVLVEAALLTATALISARAVGSEILHGGGAGLIVTEGVWVVLGLVLYAALFAAAGAMAVRTEEAQSVGMPLQIPLFLGYFASVSALGADKANTAVTVLAYVPFTAPMNMPMLSATGGAGAAAVAVSMVLTAVTAVAATWLAAAIFRRSILHTGQRMRLGALLREHRSRAAAA</sequence>
<keyword evidence="3 5" id="KW-1133">Transmembrane helix</keyword>
<feature type="transmembrane region" description="Helical" evidence="5">
    <location>
        <begin position="23"/>
        <end position="41"/>
    </location>
</feature>
<feature type="transmembrane region" description="Helical" evidence="5">
    <location>
        <begin position="227"/>
        <end position="253"/>
    </location>
</feature>
<dbReference type="EMBL" id="CP097463">
    <property type="protein sequence ID" value="WAX57882.1"/>
    <property type="molecule type" value="Genomic_DNA"/>
</dbReference>
<dbReference type="PANTHER" id="PTHR43471:SF3">
    <property type="entry name" value="ABC TRANSPORTER PERMEASE PROTEIN NATB"/>
    <property type="match status" value="1"/>
</dbReference>
<protein>
    <submittedName>
        <fullName evidence="7">ABC transporter permease</fullName>
    </submittedName>
</protein>
<feature type="transmembrane region" description="Helical" evidence="5">
    <location>
        <begin position="354"/>
        <end position="381"/>
    </location>
</feature>
<evidence type="ECO:0000259" key="6">
    <source>
        <dbReference type="Pfam" id="PF12698"/>
    </source>
</evidence>
<dbReference type="PANTHER" id="PTHR43471">
    <property type="entry name" value="ABC TRANSPORTER PERMEASE"/>
    <property type="match status" value="1"/>
</dbReference>
<reference evidence="7" key="1">
    <citation type="submission" date="2022-05" db="EMBL/GenBank/DDBJ databases">
        <title>Jatrophihabitans sp. SB3-54 whole genome sequence.</title>
        <authorList>
            <person name="Suh M.K."/>
            <person name="Eom M.K."/>
            <person name="Kim J.S."/>
            <person name="Kim H.S."/>
            <person name="Do H.E."/>
            <person name="Shin Y.K."/>
            <person name="Lee J.-S."/>
        </authorList>
    </citation>
    <scope>NUCLEOTIDE SEQUENCE</scope>
    <source>
        <strain evidence="7">SB3-54</strain>
    </source>
</reference>
<proteinExistence type="predicted"/>
<feature type="transmembrane region" description="Helical" evidence="5">
    <location>
        <begin position="273"/>
        <end position="295"/>
    </location>
</feature>
<evidence type="ECO:0000256" key="3">
    <source>
        <dbReference type="ARBA" id="ARBA00022989"/>
    </source>
</evidence>
<feature type="transmembrane region" description="Helical" evidence="5">
    <location>
        <begin position="307"/>
        <end position="324"/>
    </location>
</feature>
<dbReference type="Proteomes" id="UP001164693">
    <property type="component" value="Chromosome"/>
</dbReference>
<evidence type="ECO:0000256" key="5">
    <source>
        <dbReference type="SAM" id="Phobius"/>
    </source>
</evidence>
<evidence type="ECO:0000313" key="7">
    <source>
        <dbReference type="EMBL" id="WAX57882.1"/>
    </source>
</evidence>
<gene>
    <name evidence="7" type="ORF">M6B22_03740</name>
</gene>